<dbReference type="InParanoid" id="K7KI51"/>
<dbReference type="Proteomes" id="UP000008827">
    <property type="component" value="Chromosome 4"/>
</dbReference>
<gene>
    <name evidence="1" type="ORF">GLYMA_04G049100</name>
</gene>
<evidence type="ECO:0000313" key="3">
    <source>
        <dbReference type="Proteomes" id="UP000008827"/>
    </source>
</evidence>
<dbReference type="EnsemblPlants" id="KRH61465">
    <property type="protein sequence ID" value="KRH61465"/>
    <property type="gene ID" value="GLYMA_04G049100"/>
</dbReference>
<dbReference type="EMBL" id="CM000837">
    <property type="protein sequence ID" value="KRH61465.1"/>
    <property type="molecule type" value="Genomic_DNA"/>
</dbReference>
<dbReference type="HOGENOM" id="CLU_2390378_0_0_1"/>
<proteinExistence type="predicted"/>
<name>K7KI51_SOYBN</name>
<reference evidence="2" key="2">
    <citation type="submission" date="2018-02" db="UniProtKB">
        <authorList>
            <consortium name="EnsemblPlants"/>
        </authorList>
    </citation>
    <scope>IDENTIFICATION</scope>
    <source>
        <strain evidence="2">Williams 82</strain>
    </source>
</reference>
<dbReference type="AlphaFoldDB" id="K7KI51"/>
<accession>K7KI51</accession>
<protein>
    <submittedName>
        <fullName evidence="1 2">Uncharacterized protein</fullName>
    </submittedName>
</protein>
<reference evidence="1 2" key="1">
    <citation type="journal article" date="2010" name="Nature">
        <title>Genome sequence of the palaeopolyploid soybean.</title>
        <authorList>
            <person name="Schmutz J."/>
            <person name="Cannon S.B."/>
            <person name="Schlueter J."/>
            <person name="Ma J."/>
            <person name="Mitros T."/>
            <person name="Nelson W."/>
            <person name="Hyten D.L."/>
            <person name="Song Q."/>
            <person name="Thelen J.J."/>
            <person name="Cheng J."/>
            <person name="Xu D."/>
            <person name="Hellsten U."/>
            <person name="May G.D."/>
            <person name="Yu Y."/>
            <person name="Sakurai T."/>
            <person name="Umezawa T."/>
            <person name="Bhattacharyya M.K."/>
            <person name="Sandhu D."/>
            <person name="Valliyodan B."/>
            <person name="Lindquist E."/>
            <person name="Peto M."/>
            <person name="Grant D."/>
            <person name="Shu S."/>
            <person name="Goodstein D."/>
            <person name="Barry K."/>
            <person name="Futrell-Griggs M."/>
            <person name="Abernathy B."/>
            <person name="Du J."/>
            <person name="Tian Z."/>
            <person name="Zhu L."/>
            <person name="Gill N."/>
            <person name="Joshi T."/>
            <person name="Libault M."/>
            <person name="Sethuraman A."/>
            <person name="Zhang X.-C."/>
            <person name="Shinozaki K."/>
            <person name="Nguyen H.T."/>
            <person name="Wing R.A."/>
            <person name="Cregan P."/>
            <person name="Specht J."/>
            <person name="Grimwood J."/>
            <person name="Rokhsar D."/>
            <person name="Stacey G."/>
            <person name="Shoemaker R.C."/>
            <person name="Jackson S.A."/>
        </authorList>
    </citation>
    <scope>NUCLEOTIDE SEQUENCE [LARGE SCALE GENOMIC DNA]</scope>
    <source>
        <strain evidence="2">cv. Williams 82</strain>
        <tissue evidence="1">Callus</tissue>
    </source>
</reference>
<evidence type="ECO:0000313" key="2">
    <source>
        <dbReference type="EnsemblPlants" id="KRH61465"/>
    </source>
</evidence>
<sequence length="94" mass="10763">MSIGQYGPTTKILLWTSTMFGFEHPTHFDNIYPEFQLRCNTPGLTVAVTARTPCNQRNTLFNPKRSLNCNPFFTISASQYYWTNNQTNHTGTPL</sequence>
<dbReference type="Gramene" id="KRH61465">
    <property type="protein sequence ID" value="KRH61465"/>
    <property type="gene ID" value="GLYMA_04G049100"/>
</dbReference>
<dbReference type="PaxDb" id="3847-GLYMA04G05180.1"/>
<keyword evidence="3" id="KW-1185">Reference proteome</keyword>
<reference evidence="1" key="3">
    <citation type="submission" date="2018-07" db="EMBL/GenBank/DDBJ databases">
        <title>WGS assembly of Glycine max.</title>
        <authorList>
            <person name="Schmutz J."/>
            <person name="Cannon S."/>
            <person name="Schlueter J."/>
            <person name="Ma J."/>
            <person name="Mitros T."/>
            <person name="Nelson W."/>
            <person name="Hyten D."/>
            <person name="Song Q."/>
            <person name="Thelen J."/>
            <person name="Cheng J."/>
            <person name="Xu D."/>
            <person name="Hellsten U."/>
            <person name="May G."/>
            <person name="Yu Y."/>
            <person name="Sakurai T."/>
            <person name="Umezawa T."/>
            <person name="Bhattacharyya M."/>
            <person name="Sandhu D."/>
            <person name="Valliyodan B."/>
            <person name="Lindquist E."/>
            <person name="Peto M."/>
            <person name="Grant D."/>
            <person name="Shu S."/>
            <person name="Goodstein D."/>
            <person name="Barry K."/>
            <person name="Futrell-Griggs M."/>
            <person name="Abernathy B."/>
            <person name="Du J."/>
            <person name="Tian Z."/>
            <person name="Zhu L."/>
            <person name="Gill N."/>
            <person name="Joshi T."/>
            <person name="Libault M."/>
            <person name="Sethuraman A."/>
            <person name="Zhang X."/>
            <person name="Shinozaki K."/>
            <person name="Nguyen H."/>
            <person name="Wing R."/>
            <person name="Cregan P."/>
            <person name="Specht J."/>
            <person name="Grimwood J."/>
            <person name="Rokhsar D."/>
            <person name="Stacey G."/>
            <person name="Shoemaker R."/>
            <person name="Jackson S."/>
        </authorList>
    </citation>
    <scope>NUCLEOTIDE SEQUENCE</scope>
    <source>
        <tissue evidence="1">Callus</tissue>
    </source>
</reference>
<evidence type="ECO:0000313" key="1">
    <source>
        <dbReference type="EMBL" id="KRH61465.1"/>
    </source>
</evidence>
<organism evidence="2">
    <name type="scientific">Glycine max</name>
    <name type="common">Soybean</name>
    <name type="synonym">Glycine hispida</name>
    <dbReference type="NCBI Taxonomy" id="3847"/>
    <lineage>
        <taxon>Eukaryota</taxon>
        <taxon>Viridiplantae</taxon>
        <taxon>Streptophyta</taxon>
        <taxon>Embryophyta</taxon>
        <taxon>Tracheophyta</taxon>
        <taxon>Spermatophyta</taxon>
        <taxon>Magnoliopsida</taxon>
        <taxon>eudicotyledons</taxon>
        <taxon>Gunneridae</taxon>
        <taxon>Pentapetalae</taxon>
        <taxon>rosids</taxon>
        <taxon>fabids</taxon>
        <taxon>Fabales</taxon>
        <taxon>Fabaceae</taxon>
        <taxon>Papilionoideae</taxon>
        <taxon>50 kb inversion clade</taxon>
        <taxon>NPAAA clade</taxon>
        <taxon>indigoferoid/millettioid clade</taxon>
        <taxon>Phaseoleae</taxon>
        <taxon>Glycine</taxon>
        <taxon>Glycine subgen. Soja</taxon>
    </lineage>
</organism>